<sequence>MIPARVAVHEHAPTSVLRPYCGSSPMRRRYGTARTPRAVSGHVHGHQCHSLTPMFVNALGGPEAACRRYCQVTLELEPGAYSGIASWRGAQHWVEIVVRCAYTAEYNRIRPELVKTSKTGSVAGGGISLKSLLAVAKVMAGAADFDSGRSSRLSIATLVERTGLGERTVQRARQALKLLRVATEVLRGRLRRKGERMASWRFDDKSRGWASVWALHPRKPVDKTRMSVAGSIQMAPHPRRGQFSIPTSRREVLNTKRSVDKRAASRRKESRSEVEKADGIRKGLLLASKWLGNPRTPTWARQHTPRGWAPALAESAAHGWTADDLNSTIDAWAEARKMTPDPKHPIAFIRWLMKEQDLAFSPHVLAQIAAEQAKAGRERQSSQFEAERARYALAATEDSPGRRAAMAAVPDAAEVRRRRQIAERRTAADARAELCARQRGIDNW</sequence>
<accession>A0A8I1A5P6</accession>
<organism evidence="1 2">
    <name type="scientific">Rhodococcus erythropolis</name>
    <name type="common">Arthrobacter picolinophilus</name>
    <dbReference type="NCBI Taxonomy" id="1833"/>
    <lineage>
        <taxon>Bacteria</taxon>
        <taxon>Bacillati</taxon>
        <taxon>Actinomycetota</taxon>
        <taxon>Actinomycetes</taxon>
        <taxon>Mycobacteriales</taxon>
        <taxon>Nocardiaceae</taxon>
        <taxon>Rhodococcus</taxon>
        <taxon>Rhodococcus erythropolis group</taxon>
    </lineage>
</organism>
<evidence type="ECO:0000313" key="1">
    <source>
        <dbReference type="EMBL" id="MBH5147536.1"/>
    </source>
</evidence>
<keyword evidence="2" id="KW-1185">Reference proteome</keyword>
<dbReference type="AlphaFoldDB" id="A0A8I1A5P6"/>
<reference evidence="1 2" key="1">
    <citation type="submission" date="2020-12" db="EMBL/GenBank/DDBJ databases">
        <title>Draft genome sequence of furan degrading bacterial strain FUR100.</title>
        <authorList>
            <person name="Woiski C."/>
        </authorList>
    </citation>
    <scope>NUCLEOTIDE SEQUENCE [LARGE SCALE GENOMIC DNA]</scope>
    <source>
        <strain evidence="1 2">FUR100</strain>
    </source>
</reference>
<gene>
    <name evidence="1" type="ORF">I3517_33550</name>
</gene>
<dbReference type="EMBL" id="JAECSB010000100">
    <property type="protein sequence ID" value="MBH5147536.1"/>
    <property type="molecule type" value="Genomic_DNA"/>
</dbReference>
<protein>
    <submittedName>
        <fullName evidence="1">Replication protein</fullName>
    </submittedName>
</protein>
<evidence type="ECO:0000313" key="2">
    <source>
        <dbReference type="Proteomes" id="UP000627573"/>
    </source>
</evidence>
<name>A0A8I1A5P6_RHOER</name>
<dbReference type="Proteomes" id="UP000627573">
    <property type="component" value="Unassembled WGS sequence"/>
</dbReference>
<proteinExistence type="predicted"/>
<comment type="caution">
    <text evidence="1">The sequence shown here is derived from an EMBL/GenBank/DDBJ whole genome shotgun (WGS) entry which is preliminary data.</text>
</comment>